<reference evidence="2 3" key="1">
    <citation type="submission" date="2020-08" db="EMBL/GenBank/DDBJ databases">
        <title>Sequencing the genomes of 1000 actinobacteria strains.</title>
        <authorList>
            <person name="Klenk H.-P."/>
        </authorList>
    </citation>
    <scope>NUCLEOTIDE SEQUENCE [LARGE SCALE GENOMIC DNA]</scope>
    <source>
        <strain evidence="2 3">DSM 105783</strain>
    </source>
</reference>
<dbReference type="RefSeq" id="WP_183664022.1">
    <property type="nucleotide sequence ID" value="NZ_BAAARH010000003.1"/>
</dbReference>
<gene>
    <name evidence="2" type="ORF">HD598_000835</name>
</gene>
<evidence type="ECO:0000313" key="3">
    <source>
        <dbReference type="Proteomes" id="UP000580797"/>
    </source>
</evidence>
<dbReference type="EMBL" id="JACHDR010000001">
    <property type="protein sequence ID" value="MBB5512148.1"/>
    <property type="molecule type" value="Genomic_DNA"/>
</dbReference>
<sequence>MTKALSAEPLLMSFMMRGEKGASPDASAAPDGAQHPRSETERSRTSEQQDDAATRDAVDPSDEYVI</sequence>
<comment type="caution">
    <text evidence="2">The sequence shown here is derived from an EMBL/GenBank/DDBJ whole genome shotgun (WGS) entry which is preliminary data.</text>
</comment>
<evidence type="ECO:0000313" key="2">
    <source>
        <dbReference type="EMBL" id="MBB5512148.1"/>
    </source>
</evidence>
<proteinExistence type="predicted"/>
<dbReference type="AlphaFoldDB" id="A0A7W8WZT5"/>
<feature type="region of interest" description="Disordered" evidence="1">
    <location>
        <begin position="15"/>
        <end position="66"/>
    </location>
</feature>
<name>A0A7W8WZT5_9MICC</name>
<dbReference type="Proteomes" id="UP000580797">
    <property type="component" value="Unassembled WGS sequence"/>
</dbReference>
<feature type="compositionally biased region" description="Basic and acidic residues" evidence="1">
    <location>
        <begin position="34"/>
        <end position="58"/>
    </location>
</feature>
<feature type="compositionally biased region" description="Low complexity" evidence="1">
    <location>
        <begin position="23"/>
        <end position="33"/>
    </location>
</feature>
<organism evidence="2 3">
    <name type="scientific">Neomicrococcus aestuarii</name>
    <dbReference type="NCBI Taxonomy" id="556325"/>
    <lineage>
        <taxon>Bacteria</taxon>
        <taxon>Bacillati</taxon>
        <taxon>Actinomycetota</taxon>
        <taxon>Actinomycetes</taxon>
        <taxon>Micrococcales</taxon>
        <taxon>Micrococcaceae</taxon>
        <taxon>Neomicrococcus</taxon>
    </lineage>
</organism>
<protein>
    <submittedName>
        <fullName evidence="2">Uncharacterized protein</fullName>
    </submittedName>
</protein>
<accession>A0A7W8WZT5</accession>
<evidence type="ECO:0000256" key="1">
    <source>
        <dbReference type="SAM" id="MobiDB-lite"/>
    </source>
</evidence>